<dbReference type="AlphaFoldDB" id="A0A1A6DVD9"/>
<keyword evidence="2" id="KW-0472">Membrane</keyword>
<feature type="compositionally biased region" description="Low complexity" evidence="1">
    <location>
        <begin position="238"/>
        <end position="258"/>
    </location>
</feature>
<gene>
    <name evidence="4" type="ORF">A9O67_08035</name>
</gene>
<protein>
    <recommendedName>
        <fullName evidence="6">Tfp pilus assembly protein FimV</fullName>
    </recommendedName>
</protein>
<evidence type="ECO:0000256" key="1">
    <source>
        <dbReference type="SAM" id="MobiDB-lite"/>
    </source>
</evidence>
<feature type="compositionally biased region" description="Low complexity" evidence="1">
    <location>
        <begin position="193"/>
        <end position="206"/>
    </location>
</feature>
<reference evidence="4 5" key="1">
    <citation type="submission" date="2016-06" db="EMBL/GenBank/DDBJ databases">
        <title>Genome sequence of Tepidimonas fonticaldi PL17.</title>
        <authorList>
            <person name="Pinnaka A.K."/>
        </authorList>
    </citation>
    <scope>NUCLEOTIDE SEQUENCE [LARGE SCALE GENOMIC DNA]</scope>
    <source>
        <strain evidence="4 5">PL17</strain>
    </source>
</reference>
<evidence type="ECO:0000256" key="3">
    <source>
        <dbReference type="SAM" id="SignalP"/>
    </source>
</evidence>
<sequence length="624" mass="63515">MHPKSALTSLLLVAAVQGHAQSLGAVQGAVIIGRPLDIVVQSPGATGDDTGAQCVQADVRYGEMRLSPSDVSVTVERDAARGAGVLRVRSRLPVNEPFVTVELRVGCPMRFARAYTLLADVEPVRPVPAPAVTAAAPAPVDRPSAAAVAPANPVAPVARNPAPEPPIRSLTTAPRPAGVARLASKVKPVAAAAPAAREASGEARSAPPVPPPPAGPRLELEPVDIAQAPGTKAGGDPAGAPAAVPADAPAPTAEPNPAVQQELATLRAEQQRLLLAVESLNRELTAARSARGDGILYALAGVIVGLLGALLWLLRRRPAPVAPVPTAPWWAAPAERGGGADAPPAPVPSPAAEVMAAIHSATAAEPTAATTGSSAPVMGDHMAGLEVSEAGASVFQEVPIARLDIAALHELWERVDFFESLGQAADAVAALRAFVLAHPRASEAPYLRWWALARKHGLDTRSPQATYEQHYQRLLAVADTADGVEADPGLLHALTRGWPGDAARATLEAALASQPGDPAAPLQVRTLAAFDDLIVLHGVLDLLPVLAQAPLAPSAAPAGSSAATAVAAASVLDFELPDITDLPPTPTATPTPAPPAAGAAPSDGALDFDWSGWQPPASNAPPPR</sequence>
<evidence type="ECO:0000256" key="2">
    <source>
        <dbReference type="SAM" id="Phobius"/>
    </source>
</evidence>
<feature type="compositionally biased region" description="Pro residues" evidence="1">
    <location>
        <begin position="583"/>
        <end position="595"/>
    </location>
</feature>
<name>A0A1A6DVD9_9BURK</name>
<feature type="signal peptide" evidence="3">
    <location>
        <begin position="1"/>
        <end position="20"/>
    </location>
</feature>
<comment type="caution">
    <text evidence="4">The sequence shown here is derived from an EMBL/GenBank/DDBJ whole genome shotgun (WGS) entry which is preliminary data.</text>
</comment>
<organism evidence="4 5">
    <name type="scientific">Tepidimonas fonticaldi</name>
    <dbReference type="NCBI Taxonomy" id="1101373"/>
    <lineage>
        <taxon>Bacteria</taxon>
        <taxon>Pseudomonadati</taxon>
        <taxon>Pseudomonadota</taxon>
        <taxon>Betaproteobacteria</taxon>
        <taxon>Burkholderiales</taxon>
        <taxon>Tepidimonas</taxon>
    </lineage>
</organism>
<dbReference type="Proteomes" id="UP000091969">
    <property type="component" value="Unassembled WGS sequence"/>
</dbReference>
<evidence type="ECO:0000313" key="4">
    <source>
        <dbReference type="EMBL" id="OBS30887.1"/>
    </source>
</evidence>
<feature type="region of interest" description="Disordered" evidence="1">
    <location>
        <begin position="577"/>
        <end position="624"/>
    </location>
</feature>
<dbReference type="STRING" id="1101373.A9O67_08035"/>
<feature type="transmembrane region" description="Helical" evidence="2">
    <location>
        <begin position="294"/>
        <end position="314"/>
    </location>
</feature>
<dbReference type="OrthoDB" id="9180424at2"/>
<feature type="region of interest" description="Disordered" evidence="1">
    <location>
        <begin position="193"/>
        <end position="258"/>
    </location>
</feature>
<keyword evidence="3" id="KW-0732">Signal</keyword>
<feature type="chain" id="PRO_5008343782" description="Tfp pilus assembly protein FimV" evidence="3">
    <location>
        <begin position="21"/>
        <end position="624"/>
    </location>
</feature>
<evidence type="ECO:0008006" key="6">
    <source>
        <dbReference type="Google" id="ProtNLM"/>
    </source>
</evidence>
<dbReference type="EMBL" id="LZDH01000056">
    <property type="protein sequence ID" value="OBS30887.1"/>
    <property type="molecule type" value="Genomic_DNA"/>
</dbReference>
<proteinExistence type="predicted"/>
<accession>A0A1A6DVD9</accession>
<dbReference type="RefSeq" id="WP_068609751.1">
    <property type="nucleotide sequence ID" value="NZ_LZDH01000056.1"/>
</dbReference>
<keyword evidence="5" id="KW-1185">Reference proteome</keyword>
<keyword evidence="2" id="KW-1133">Transmembrane helix</keyword>
<keyword evidence="2" id="KW-0812">Transmembrane</keyword>
<evidence type="ECO:0000313" key="5">
    <source>
        <dbReference type="Proteomes" id="UP000091969"/>
    </source>
</evidence>